<name>A0A3N0BTI4_9MICC</name>
<evidence type="ECO:0000313" key="2">
    <source>
        <dbReference type="Proteomes" id="UP000273807"/>
    </source>
</evidence>
<dbReference type="OrthoDB" id="4833339at2"/>
<dbReference type="EMBL" id="RBED01000115">
    <property type="protein sequence ID" value="RNL51976.1"/>
    <property type="molecule type" value="Genomic_DNA"/>
</dbReference>
<organism evidence="1 2">
    <name type="scientific">Arthrobacter oryzae</name>
    <dbReference type="NCBI Taxonomy" id="409290"/>
    <lineage>
        <taxon>Bacteria</taxon>
        <taxon>Bacillati</taxon>
        <taxon>Actinomycetota</taxon>
        <taxon>Actinomycetes</taxon>
        <taxon>Micrococcales</taxon>
        <taxon>Micrococcaceae</taxon>
        <taxon>Arthrobacter</taxon>
    </lineage>
</organism>
<gene>
    <name evidence="1" type="ORF">D7003_14425</name>
</gene>
<protein>
    <submittedName>
        <fullName evidence="1">Uncharacterized protein</fullName>
    </submittedName>
</protein>
<sequence length="64" mass="6945">MLNFVAACPRCNGAKGARIPTPWAQRRLETRRLSYVGSGDAVRVGERGQLSPDTIPTAARSFVD</sequence>
<evidence type="ECO:0000313" key="1">
    <source>
        <dbReference type="EMBL" id="RNL51976.1"/>
    </source>
</evidence>
<dbReference type="Proteomes" id="UP000273807">
    <property type="component" value="Unassembled WGS sequence"/>
</dbReference>
<reference evidence="1 2" key="1">
    <citation type="submission" date="2018-10" db="EMBL/GenBank/DDBJ databases">
        <title>Genome sequencing of Arthrobacter oryzae TNB02.</title>
        <authorList>
            <person name="Cho Y.-J."/>
            <person name="Cho A."/>
            <person name="Kim O.-S."/>
        </authorList>
    </citation>
    <scope>NUCLEOTIDE SEQUENCE [LARGE SCALE GENOMIC DNA]</scope>
    <source>
        <strain evidence="1 2">TNB02</strain>
    </source>
</reference>
<dbReference type="AlphaFoldDB" id="A0A3N0BTI4"/>
<keyword evidence="2" id="KW-1185">Reference proteome</keyword>
<comment type="caution">
    <text evidence="1">The sequence shown here is derived from an EMBL/GenBank/DDBJ whole genome shotgun (WGS) entry which is preliminary data.</text>
</comment>
<proteinExistence type="predicted"/>
<accession>A0A3N0BTI4</accession>